<evidence type="ECO:0000256" key="1">
    <source>
        <dbReference type="ARBA" id="ARBA00006611"/>
    </source>
</evidence>
<dbReference type="GO" id="GO:0005524">
    <property type="term" value="F:ATP binding"/>
    <property type="evidence" value="ECO:0007669"/>
    <property type="project" value="UniProtKB-UniRule"/>
</dbReference>
<dbReference type="GO" id="GO:0044097">
    <property type="term" value="P:secretion by the type IV secretion system"/>
    <property type="evidence" value="ECO:0007669"/>
    <property type="project" value="InterPro"/>
</dbReference>
<organism evidence="4 5">
    <name type="scientific">Sphingomonas prati</name>
    <dbReference type="NCBI Taxonomy" id="1843237"/>
    <lineage>
        <taxon>Bacteria</taxon>
        <taxon>Pseudomonadati</taxon>
        <taxon>Pseudomonadota</taxon>
        <taxon>Alphaproteobacteria</taxon>
        <taxon>Sphingomonadales</taxon>
        <taxon>Sphingomonadaceae</taxon>
        <taxon>Sphingomonas</taxon>
    </lineage>
</organism>
<keyword evidence="2" id="KW-0547">Nucleotide-binding</keyword>
<sequence length="339" mass="37098">MNDTARGGWTYLQSYLAPLRYALDRADVTDVYVNRPRELWIETIGGAIERHDVPELDAALLERLARQIAAYSHQGISREHPLLSASLPGGERVQIIAPPATRQHLALAIRKNVTPALSLADYEQAGAFDEVHIKQTSARSVAQSSPDNEHPQSVMDVLTDSVRARRNILVSGGTSTGKTTFLNALIREIPAHERLILIEDTPEVLLSHSNAVGLLAVRGTLGEAQVSADDLVSASLRMRPDRILLGELRGVEAYAFLRAVNTGHPGSMTTIHADSAEGAIEQLVLLILQGGAKLTRFDIQDYVRSTIDVFVQLSRSAGRRYVSEVRTNPRLSKNLIGKL</sequence>
<reference evidence="4 5" key="1">
    <citation type="submission" date="2020-08" db="EMBL/GenBank/DDBJ databases">
        <title>Genomic Encyclopedia of Type Strains, Phase IV (KMG-IV): sequencing the most valuable type-strain genomes for metagenomic binning, comparative biology and taxonomic classification.</title>
        <authorList>
            <person name="Goeker M."/>
        </authorList>
    </citation>
    <scope>NUCLEOTIDE SEQUENCE [LARGE SCALE GENOMIC DNA]</scope>
    <source>
        <strain evidence="4 5">DSM 103336</strain>
    </source>
</reference>
<keyword evidence="2" id="KW-0067">ATP-binding</keyword>
<evidence type="ECO:0000259" key="3">
    <source>
        <dbReference type="Pfam" id="PF00437"/>
    </source>
</evidence>
<dbReference type="InterPro" id="IPR050921">
    <property type="entry name" value="T4SS_GSP_E_ATPase"/>
</dbReference>
<evidence type="ECO:0000313" key="5">
    <source>
        <dbReference type="Proteomes" id="UP000546701"/>
    </source>
</evidence>
<dbReference type="RefSeq" id="WP_157177944.1">
    <property type="nucleotide sequence ID" value="NZ_BMJP01000011.1"/>
</dbReference>
<dbReference type="Gene3D" id="3.30.450.90">
    <property type="match status" value="1"/>
</dbReference>
<dbReference type="NCBIfam" id="TIGR02788">
    <property type="entry name" value="VirB11"/>
    <property type="match status" value="1"/>
</dbReference>
<keyword evidence="5" id="KW-1185">Reference proteome</keyword>
<dbReference type="InterPro" id="IPR027417">
    <property type="entry name" value="P-loop_NTPase"/>
</dbReference>
<dbReference type="GO" id="GO:0043684">
    <property type="term" value="C:type IV secretion system complex"/>
    <property type="evidence" value="ECO:0007669"/>
    <property type="project" value="UniProtKB-UniRule"/>
</dbReference>
<dbReference type="EMBL" id="JACIJR010000013">
    <property type="protein sequence ID" value="MBB5730960.1"/>
    <property type="molecule type" value="Genomic_DNA"/>
</dbReference>
<accession>A0A7W9BVV8</accession>
<name>A0A7W9BVV8_9SPHN</name>
<dbReference type="AlphaFoldDB" id="A0A7W9BVV8"/>
<dbReference type="SUPFAM" id="SSF52540">
    <property type="entry name" value="P-loop containing nucleoside triphosphate hydrolases"/>
    <property type="match status" value="1"/>
</dbReference>
<dbReference type="Gene3D" id="3.40.50.300">
    <property type="entry name" value="P-loop containing nucleotide triphosphate hydrolases"/>
    <property type="match status" value="1"/>
</dbReference>
<dbReference type="InterPro" id="IPR001482">
    <property type="entry name" value="T2SS/T4SS_dom"/>
</dbReference>
<feature type="domain" description="Bacterial type II secretion system protein E" evidence="3">
    <location>
        <begin position="22"/>
        <end position="288"/>
    </location>
</feature>
<evidence type="ECO:0000313" key="4">
    <source>
        <dbReference type="EMBL" id="MBB5730960.1"/>
    </source>
</evidence>
<dbReference type="Pfam" id="PF00437">
    <property type="entry name" value="T2SSE"/>
    <property type="match status" value="1"/>
</dbReference>
<dbReference type="PANTHER" id="PTHR30486">
    <property type="entry name" value="TWITCHING MOTILITY PROTEIN PILT"/>
    <property type="match status" value="1"/>
</dbReference>
<gene>
    <name evidence="4" type="ORF">FHS99_003468</name>
</gene>
<comment type="similarity">
    <text evidence="1 2">Belongs to the GSP E family.</text>
</comment>
<dbReference type="PANTHER" id="PTHR30486:SF6">
    <property type="entry name" value="TYPE IV PILUS RETRACTATION ATPASE PILT"/>
    <property type="match status" value="1"/>
</dbReference>
<dbReference type="CDD" id="cd01130">
    <property type="entry name" value="VirB11-like_ATPase"/>
    <property type="match status" value="1"/>
</dbReference>
<comment type="function">
    <text evidence="2">Part of the Type IV secretion system.</text>
</comment>
<comment type="caution">
    <text evidence="4">The sequence shown here is derived from an EMBL/GenBank/DDBJ whole genome shotgun (WGS) entry which is preliminary data.</text>
</comment>
<dbReference type="Proteomes" id="UP000546701">
    <property type="component" value="Unassembled WGS sequence"/>
</dbReference>
<protein>
    <recommendedName>
        <fullName evidence="2">Type IV secretion system protein</fullName>
    </recommendedName>
</protein>
<proteinExistence type="inferred from homology"/>
<dbReference type="GO" id="GO:0005737">
    <property type="term" value="C:cytoplasm"/>
    <property type="evidence" value="ECO:0007669"/>
    <property type="project" value="UniProtKB-SubCell"/>
</dbReference>
<dbReference type="GO" id="GO:0016887">
    <property type="term" value="F:ATP hydrolysis activity"/>
    <property type="evidence" value="ECO:0007669"/>
    <property type="project" value="InterPro"/>
</dbReference>
<evidence type="ECO:0000256" key="2">
    <source>
        <dbReference type="RuleBase" id="RU366071"/>
    </source>
</evidence>
<dbReference type="OrthoDB" id="9810761at2"/>
<comment type="subcellular location">
    <subcellularLocation>
        <location evidence="2">Cytoplasm</location>
    </subcellularLocation>
</comment>
<keyword evidence="2" id="KW-0963">Cytoplasm</keyword>
<dbReference type="InterPro" id="IPR014155">
    <property type="entry name" value="VirB11"/>
</dbReference>